<dbReference type="SMART" id="SM00530">
    <property type="entry name" value="HTH_XRE"/>
    <property type="match status" value="1"/>
</dbReference>
<evidence type="ECO:0000259" key="2">
    <source>
        <dbReference type="PROSITE" id="PS50943"/>
    </source>
</evidence>
<evidence type="ECO:0000313" key="4">
    <source>
        <dbReference type="Proteomes" id="UP000236340"/>
    </source>
</evidence>
<dbReference type="SUPFAM" id="SSF47413">
    <property type="entry name" value="lambda repressor-like DNA-binding domains"/>
    <property type="match status" value="1"/>
</dbReference>
<organism evidence="3 4">
    <name type="scientific">Geothermobacter hydrogeniphilus</name>
    <dbReference type="NCBI Taxonomy" id="1969733"/>
    <lineage>
        <taxon>Bacteria</taxon>
        <taxon>Pseudomonadati</taxon>
        <taxon>Thermodesulfobacteriota</taxon>
        <taxon>Desulfuromonadia</taxon>
        <taxon>Desulfuromonadales</taxon>
        <taxon>Geothermobacteraceae</taxon>
        <taxon>Geothermobacter</taxon>
    </lineage>
</organism>
<name>A0A2K2HDL0_9BACT</name>
<dbReference type="PANTHER" id="PTHR40455">
    <property type="entry name" value="ANTITOXIN HIGA"/>
    <property type="match status" value="1"/>
</dbReference>
<accession>A0A2K2HDL0</accession>
<dbReference type="Gene3D" id="1.10.260.40">
    <property type="entry name" value="lambda repressor-like DNA-binding domains"/>
    <property type="match status" value="1"/>
</dbReference>
<dbReference type="RefSeq" id="WP_103114141.1">
    <property type="nucleotide sequence ID" value="NZ_PPFX01000003.1"/>
</dbReference>
<dbReference type="PANTHER" id="PTHR40455:SF1">
    <property type="entry name" value="ANTITOXIN HIGA"/>
    <property type="match status" value="1"/>
</dbReference>
<dbReference type="Pfam" id="PF06114">
    <property type="entry name" value="Peptidase_M78"/>
    <property type="match status" value="1"/>
</dbReference>
<dbReference type="GO" id="GO:0001046">
    <property type="term" value="F:core promoter sequence-specific DNA binding"/>
    <property type="evidence" value="ECO:0007669"/>
    <property type="project" value="TreeGrafter"/>
</dbReference>
<comment type="similarity">
    <text evidence="1">Belongs to the short-chain fatty acyl-CoA assimilation regulator (ScfR) family.</text>
</comment>
<dbReference type="PROSITE" id="PS50943">
    <property type="entry name" value="HTH_CROC1"/>
    <property type="match status" value="1"/>
</dbReference>
<protein>
    <recommendedName>
        <fullName evidence="2">HTH cro/C1-type domain-containing protein</fullName>
    </recommendedName>
</protein>
<gene>
    <name evidence="3" type="ORF">C2E25_02100</name>
</gene>
<dbReference type="InterPro" id="IPR010982">
    <property type="entry name" value="Lambda_DNA-bd_dom_sf"/>
</dbReference>
<dbReference type="Proteomes" id="UP000236340">
    <property type="component" value="Unassembled WGS sequence"/>
</dbReference>
<evidence type="ECO:0000313" key="3">
    <source>
        <dbReference type="EMBL" id="PNU21370.1"/>
    </source>
</evidence>
<dbReference type="OrthoDB" id="9796786at2"/>
<evidence type="ECO:0000256" key="1">
    <source>
        <dbReference type="ARBA" id="ARBA00007227"/>
    </source>
</evidence>
<sequence>MKPKVIKNETEYQATLERINELMDAEPGTEAFDELELLAILADNYENEAHPIELPDPIAAIRFRMDQAGLKQKDLVPLIGSRSKVSEVLSGKRTLSLAMMRNLHRELGIPAEVLLQEPGAKITSPLEGVEWERFPMKELLGRNWIAGFKGSLSEAKEKAEEILSVWASPLGEGALEPALLRQHVRAGGTADGYALTAWKIRVSLLALEQELPRYKPGTVTRDFVRDLVRLSYLDNGPLLAQEYLHKNGIHFVVEPHLPHTHLDGAAIRLPDGSPLVALTLRHDRLDNFWFTLCHELAHVALHFDDQESIVFFDDLDQQQVDALETDADHWAVETLIPAEAWNAAGLCRDPKPARVRAFAAVHRISPVIPAGRVRRETGNYRLFGSYIAQQKVRYLWKIS</sequence>
<dbReference type="InterPro" id="IPR010359">
    <property type="entry name" value="IrrE_HExxH"/>
</dbReference>
<dbReference type="CDD" id="cd00093">
    <property type="entry name" value="HTH_XRE"/>
    <property type="match status" value="1"/>
</dbReference>
<dbReference type="EMBL" id="PPFX01000003">
    <property type="protein sequence ID" value="PNU21370.1"/>
    <property type="molecule type" value="Genomic_DNA"/>
</dbReference>
<proteinExistence type="inferred from homology"/>
<feature type="domain" description="HTH cro/C1-type" evidence="2">
    <location>
        <begin position="61"/>
        <end position="114"/>
    </location>
</feature>
<dbReference type="InterPro" id="IPR001387">
    <property type="entry name" value="Cro/C1-type_HTH"/>
</dbReference>
<dbReference type="GO" id="GO:0006355">
    <property type="term" value="P:regulation of DNA-templated transcription"/>
    <property type="evidence" value="ECO:0007669"/>
    <property type="project" value="InterPro"/>
</dbReference>
<dbReference type="InterPro" id="IPR039060">
    <property type="entry name" value="Antitox_HigA"/>
</dbReference>
<comment type="caution">
    <text evidence="3">The sequence shown here is derived from an EMBL/GenBank/DDBJ whole genome shotgun (WGS) entry which is preliminary data.</text>
</comment>
<reference evidence="3 4" key="1">
    <citation type="journal article" date="2018" name="Genome Announc.">
        <title>Genome Sequence of Geothermobacter sp. HR-1 Iron Reducer from the Loihi Seamount.</title>
        <authorList>
            <person name="Smith H."/>
            <person name="Abuyen K."/>
            <person name="Tremblay J."/>
            <person name="Savalia P."/>
            <person name="Perez-Rodriguez I."/>
            <person name="Emerson D."/>
            <person name="Tully B."/>
            <person name="Amend J."/>
        </authorList>
    </citation>
    <scope>NUCLEOTIDE SEQUENCE [LARGE SCALE GENOMIC DNA]</scope>
    <source>
        <strain evidence="3 4">HR-1</strain>
    </source>
</reference>
<dbReference type="AlphaFoldDB" id="A0A2K2HDL0"/>